<reference evidence="2 3" key="1">
    <citation type="journal article" date="2017" name="Curr. Biol.">
        <title>Genome architecture and evolution of a unichromosomal asexual nematode.</title>
        <authorList>
            <person name="Fradin H."/>
            <person name="Zegar C."/>
            <person name="Gutwein M."/>
            <person name="Lucas J."/>
            <person name="Kovtun M."/>
            <person name="Corcoran D."/>
            <person name="Baugh L.R."/>
            <person name="Kiontke K."/>
            <person name="Gunsalus K."/>
            <person name="Fitch D.H."/>
            <person name="Piano F."/>
        </authorList>
    </citation>
    <scope>NUCLEOTIDE SEQUENCE [LARGE SCALE GENOMIC DNA]</scope>
    <source>
        <strain evidence="2">PF1309</strain>
    </source>
</reference>
<name>A0A2A2K1M3_9BILA</name>
<comment type="caution">
    <text evidence="2">The sequence shown here is derived from an EMBL/GenBank/DDBJ whole genome shotgun (WGS) entry which is preliminary data.</text>
</comment>
<dbReference type="EMBL" id="LIAE01009882">
    <property type="protein sequence ID" value="PAV67824.1"/>
    <property type="molecule type" value="Genomic_DNA"/>
</dbReference>
<accession>A0A2A2K1M3</accession>
<organism evidence="2 3">
    <name type="scientific">Diploscapter pachys</name>
    <dbReference type="NCBI Taxonomy" id="2018661"/>
    <lineage>
        <taxon>Eukaryota</taxon>
        <taxon>Metazoa</taxon>
        <taxon>Ecdysozoa</taxon>
        <taxon>Nematoda</taxon>
        <taxon>Chromadorea</taxon>
        <taxon>Rhabditida</taxon>
        <taxon>Rhabditina</taxon>
        <taxon>Rhabditomorpha</taxon>
        <taxon>Rhabditoidea</taxon>
        <taxon>Rhabditidae</taxon>
        <taxon>Diploscapter</taxon>
    </lineage>
</organism>
<sequence length="86" mass="9439">MPVDMAAGLRDVRRQHTRHSRLRPKLSDKSIRLTVIVTTGIAFKRDDVSHKGSDPRTDLACSRVEAGPPLIAVPCGSHRRAGSSLR</sequence>
<evidence type="ECO:0000313" key="2">
    <source>
        <dbReference type="EMBL" id="PAV67824.1"/>
    </source>
</evidence>
<dbReference type="AlphaFoldDB" id="A0A2A2K1M3"/>
<gene>
    <name evidence="2" type="ORF">WR25_02694</name>
</gene>
<protein>
    <submittedName>
        <fullName evidence="2">Uncharacterized protein</fullName>
    </submittedName>
</protein>
<evidence type="ECO:0000313" key="3">
    <source>
        <dbReference type="Proteomes" id="UP000218231"/>
    </source>
</evidence>
<proteinExistence type="predicted"/>
<keyword evidence="3" id="KW-1185">Reference proteome</keyword>
<feature type="compositionally biased region" description="Basic residues" evidence="1">
    <location>
        <begin position="13"/>
        <end position="22"/>
    </location>
</feature>
<evidence type="ECO:0000256" key="1">
    <source>
        <dbReference type="SAM" id="MobiDB-lite"/>
    </source>
</evidence>
<feature type="region of interest" description="Disordered" evidence="1">
    <location>
        <begin position="1"/>
        <end position="22"/>
    </location>
</feature>
<dbReference type="Proteomes" id="UP000218231">
    <property type="component" value="Unassembled WGS sequence"/>
</dbReference>